<reference evidence="13 14" key="2">
    <citation type="submission" date="2019-09" db="EMBL/GenBank/DDBJ databases">
        <title>Mesorhizobium sp. MaA-C15 isolated from Microcystis aeruginosa.</title>
        <authorList>
            <person name="Jeong S.E."/>
            <person name="Jin H.M."/>
            <person name="Jeon C.O."/>
        </authorList>
    </citation>
    <scope>NUCLEOTIDE SEQUENCE [LARGE SCALE GENOMIC DNA]</scope>
    <source>
        <strain evidence="13 14">MaA-C15</strain>
    </source>
</reference>
<dbReference type="RefSeq" id="WP_148915153.1">
    <property type="nucleotide sequence ID" value="NZ_VSZS01000063.1"/>
</dbReference>
<dbReference type="Gene3D" id="3.40.50.620">
    <property type="entry name" value="HUPs"/>
    <property type="match status" value="2"/>
</dbReference>
<dbReference type="EMBL" id="VSZS01000063">
    <property type="protein sequence ID" value="TYR31996.1"/>
    <property type="molecule type" value="Genomic_DNA"/>
</dbReference>
<dbReference type="FunFam" id="3.40.50.620:FF:000042">
    <property type="entry name" value="Isoleucine--tRNA ligase"/>
    <property type="match status" value="1"/>
</dbReference>
<dbReference type="SUPFAM" id="SSF47323">
    <property type="entry name" value="Anticodon-binding domain of a subclass of class I aminoacyl-tRNA synthetases"/>
    <property type="match status" value="1"/>
</dbReference>
<dbReference type="InterPro" id="IPR001412">
    <property type="entry name" value="aa-tRNA-synth_I_CS"/>
</dbReference>
<feature type="domain" description="Aminoacyl-tRNA synthetase class Ia" evidence="11">
    <location>
        <begin position="34"/>
        <end position="689"/>
    </location>
</feature>
<dbReference type="Gene3D" id="3.90.740.10">
    <property type="entry name" value="Valyl/Leucyl/Isoleucyl-tRNA synthetase, editing domain"/>
    <property type="match status" value="1"/>
</dbReference>
<dbReference type="AlphaFoldDB" id="A0A5D4GTG2"/>
<feature type="short sequence motif" description="'HIGH' region" evidence="10">
    <location>
        <begin position="63"/>
        <end position="73"/>
    </location>
</feature>
<feature type="binding site" evidence="10">
    <location>
        <position position="611"/>
    </location>
    <ligand>
        <name>L-isoleucyl-5'-AMP</name>
        <dbReference type="ChEBI" id="CHEBI:178002"/>
    </ligand>
</feature>
<dbReference type="PANTHER" id="PTHR42765:SF1">
    <property type="entry name" value="ISOLEUCINE--TRNA LIGASE, MITOCHONDRIAL"/>
    <property type="match status" value="1"/>
</dbReference>
<accession>A0A5D4GTG2</accession>
<dbReference type="InterPro" id="IPR002300">
    <property type="entry name" value="aa-tRNA-synth_Ia"/>
</dbReference>
<dbReference type="GO" id="GO:0002161">
    <property type="term" value="F:aminoacyl-tRNA deacylase activity"/>
    <property type="evidence" value="ECO:0007669"/>
    <property type="project" value="InterPro"/>
</dbReference>
<evidence type="ECO:0000313" key="14">
    <source>
        <dbReference type="Proteomes" id="UP000323258"/>
    </source>
</evidence>
<dbReference type="GO" id="GO:0000049">
    <property type="term" value="F:tRNA binding"/>
    <property type="evidence" value="ECO:0007669"/>
    <property type="project" value="InterPro"/>
</dbReference>
<dbReference type="InterPro" id="IPR050081">
    <property type="entry name" value="Ile-tRNA_ligase"/>
</dbReference>
<dbReference type="GO" id="GO:0005829">
    <property type="term" value="C:cytosol"/>
    <property type="evidence" value="ECO:0007669"/>
    <property type="project" value="TreeGrafter"/>
</dbReference>
<dbReference type="InterPro" id="IPR002301">
    <property type="entry name" value="Ile-tRNA-ligase"/>
</dbReference>
<proteinExistence type="inferred from homology"/>
<evidence type="ECO:0000256" key="2">
    <source>
        <dbReference type="ARBA" id="ARBA00022490"/>
    </source>
</evidence>
<dbReference type="PRINTS" id="PR00984">
    <property type="entry name" value="TRNASYNTHILE"/>
</dbReference>
<keyword evidence="4 10" id="KW-0547">Nucleotide-binding</keyword>
<evidence type="ECO:0000256" key="10">
    <source>
        <dbReference type="HAMAP-Rule" id="MF_02002"/>
    </source>
</evidence>
<dbReference type="InterPro" id="IPR013155">
    <property type="entry name" value="M/V/L/I-tRNA-synth_anticd-bd"/>
</dbReference>
<comment type="function">
    <text evidence="8 10">Catalyzes the attachment of isoleucine to tRNA(Ile). As IleRS can inadvertently accommodate and process structurally similar amino acids such as valine, to avoid such errors it has two additional distinct tRNA(Ile)-dependent editing activities. One activity is designated as 'pretransfer' editing and involves the hydrolysis of activated Val-AMP. The other activity is designated 'posttransfer' editing and involves deacylation of mischarged Val-tRNA(Ile).</text>
</comment>
<keyword evidence="6 10" id="KW-0648">Protein biosynthesis</keyword>
<evidence type="ECO:0000256" key="9">
    <source>
        <dbReference type="ARBA" id="ARBA00048359"/>
    </source>
</evidence>
<evidence type="ECO:0000313" key="13">
    <source>
        <dbReference type="EMBL" id="TYR31996.1"/>
    </source>
</evidence>
<dbReference type="GO" id="GO:0005524">
    <property type="term" value="F:ATP binding"/>
    <property type="evidence" value="ECO:0007669"/>
    <property type="project" value="UniProtKB-UniRule"/>
</dbReference>
<comment type="domain">
    <text evidence="10">IleRS has two distinct active sites: one for aminoacylation and one for editing. The misactivated valine is translocated from the active site to the editing site, which sterically excludes the correctly activated isoleucine. The single editing site contains two valyl binding pockets, one specific for each substrate (Val-AMP or Val-tRNA(Ile)).</text>
</comment>
<dbReference type="SUPFAM" id="SSF50677">
    <property type="entry name" value="ValRS/IleRS/LeuRS editing domain"/>
    <property type="match status" value="1"/>
</dbReference>
<comment type="caution">
    <text evidence="13">The sequence shown here is derived from an EMBL/GenBank/DDBJ whole genome shotgun (WGS) entry which is preliminary data.</text>
</comment>
<dbReference type="Gene3D" id="1.10.730.20">
    <property type="match status" value="1"/>
</dbReference>
<dbReference type="EC" id="6.1.1.5" evidence="10"/>
<dbReference type="Pfam" id="PF08264">
    <property type="entry name" value="Anticodon_1"/>
    <property type="match status" value="1"/>
</dbReference>
<dbReference type="Pfam" id="PF00133">
    <property type="entry name" value="tRNA-synt_1"/>
    <property type="match status" value="1"/>
</dbReference>
<comment type="subcellular location">
    <subcellularLocation>
        <location evidence="10">Cytoplasm</location>
    </subcellularLocation>
</comment>
<dbReference type="InterPro" id="IPR009008">
    <property type="entry name" value="Val/Leu/Ile-tRNA-synth_edit"/>
</dbReference>
<reference evidence="13 14" key="1">
    <citation type="submission" date="2019-08" db="EMBL/GenBank/DDBJ databases">
        <authorList>
            <person name="Seo Y.L."/>
        </authorList>
    </citation>
    <scope>NUCLEOTIDE SEQUENCE [LARGE SCALE GENOMIC DNA]</scope>
    <source>
        <strain evidence="13 14">MaA-C15</strain>
    </source>
</reference>
<dbReference type="GO" id="GO:0004822">
    <property type="term" value="F:isoleucine-tRNA ligase activity"/>
    <property type="evidence" value="ECO:0007669"/>
    <property type="project" value="UniProtKB-UniRule"/>
</dbReference>
<evidence type="ECO:0000256" key="4">
    <source>
        <dbReference type="ARBA" id="ARBA00022741"/>
    </source>
</evidence>
<evidence type="ECO:0000259" key="12">
    <source>
        <dbReference type="Pfam" id="PF08264"/>
    </source>
</evidence>
<organism evidence="13 14">
    <name type="scientific">Neoaquamicrobium microcysteis</name>
    <dbReference type="NCBI Taxonomy" id="2682781"/>
    <lineage>
        <taxon>Bacteria</taxon>
        <taxon>Pseudomonadati</taxon>
        <taxon>Pseudomonadota</taxon>
        <taxon>Alphaproteobacteria</taxon>
        <taxon>Hyphomicrobiales</taxon>
        <taxon>Phyllobacteriaceae</taxon>
        <taxon>Neoaquamicrobium</taxon>
    </lineage>
</organism>
<keyword evidence="2 10" id="KW-0963">Cytoplasm</keyword>
<evidence type="ECO:0000256" key="8">
    <source>
        <dbReference type="ARBA" id="ARBA00025217"/>
    </source>
</evidence>
<dbReference type="OrthoDB" id="9810365at2"/>
<evidence type="ECO:0000256" key="5">
    <source>
        <dbReference type="ARBA" id="ARBA00022840"/>
    </source>
</evidence>
<feature type="binding site" evidence="10">
    <location>
        <position position="655"/>
    </location>
    <ligand>
        <name>ATP</name>
        <dbReference type="ChEBI" id="CHEBI:30616"/>
    </ligand>
</feature>
<keyword evidence="5 10" id="KW-0067">ATP-binding</keyword>
<evidence type="ECO:0000256" key="6">
    <source>
        <dbReference type="ARBA" id="ARBA00022917"/>
    </source>
</evidence>
<comment type="similarity">
    <text evidence="1 10">Belongs to the class-I aminoacyl-tRNA synthetase family. IleS type 1 subfamily.</text>
</comment>
<dbReference type="SUPFAM" id="SSF52374">
    <property type="entry name" value="Nucleotidylyl transferase"/>
    <property type="match status" value="1"/>
</dbReference>
<dbReference type="CDD" id="cd07960">
    <property type="entry name" value="Anticodon_Ia_Ile_BEm"/>
    <property type="match status" value="1"/>
</dbReference>
<dbReference type="GO" id="GO:0006428">
    <property type="term" value="P:isoleucyl-tRNA aminoacylation"/>
    <property type="evidence" value="ECO:0007669"/>
    <property type="project" value="UniProtKB-UniRule"/>
</dbReference>
<evidence type="ECO:0000256" key="3">
    <source>
        <dbReference type="ARBA" id="ARBA00022598"/>
    </source>
</evidence>
<evidence type="ECO:0000256" key="7">
    <source>
        <dbReference type="ARBA" id="ARBA00023146"/>
    </source>
</evidence>
<dbReference type="InterPro" id="IPR014729">
    <property type="entry name" value="Rossmann-like_a/b/a_fold"/>
</dbReference>
<keyword evidence="7 10" id="KW-0030">Aminoacyl-tRNA synthetase</keyword>
<comment type="subunit">
    <text evidence="10">Monomer.</text>
</comment>
<dbReference type="Proteomes" id="UP000323258">
    <property type="component" value="Unassembled WGS sequence"/>
</dbReference>
<evidence type="ECO:0000259" key="11">
    <source>
        <dbReference type="Pfam" id="PF00133"/>
    </source>
</evidence>
<dbReference type="InterPro" id="IPR033708">
    <property type="entry name" value="Anticodon_Ile_BEm"/>
</dbReference>
<dbReference type="InterPro" id="IPR023585">
    <property type="entry name" value="Ile-tRNA-ligase_type1"/>
</dbReference>
<comment type="catalytic activity">
    <reaction evidence="9 10">
        <text>tRNA(Ile) + L-isoleucine + ATP = L-isoleucyl-tRNA(Ile) + AMP + diphosphate</text>
        <dbReference type="Rhea" id="RHEA:11060"/>
        <dbReference type="Rhea" id="RHEA-COMP:9666"/>
        <dbReference type="Rhea" id="RHEA-COMP:9695"/>
        <dbReference type="ChEBI" id="CHEBI:30616"/>
        <dbReference type="ChEBI" id="CHEBI:33019"/>
        <dbReference type="ChEBI" id="CHEBI:58045"/>
        <dbReference type="ChEBI" id="CHEBI:78442"/>
        <dbReference type="ChEBI" id="CHEBI:78528"/>
        <dbReference type="ChEBI" id="CHEBI:456215"/>
        <dbReference type="EC" id="6.1.1.5"/>
    </reaction>
</comment>
<dbReference type="NCBIfam" id="TIGR00392">
    <property type="entry name" value="ileS"/>
    <property type="match status" value="1"/>
</dbReference>
<dbReference type="PANTHER" id="PTHR42765">
    <property type="entry name" value="SOLEUCYL-TRNA SYNTHETASE"/>
    <property type="match status" value="1"/>
</dbReference>
<comment type="caution">
    <text evidence="10">Lacks conserved residue(s) required for the propagation of feature annotation.</text>
</comment>
<feature type="domain" description="Methionyl/Valyl/Leucyl/Isoleucyl-tRNA synthetase anticodon-binding" evidence="12">
    <location>
        <begin position="734"/>
        <end position="882"/>
    </location>
</feature>
<sequence>MTTAEKLDYSRTLYLPQTEFPMRAGLPEKEPLLVKRWQEMKLYNRLRESAAGRPLYVLHDGPPYANGNIHIGHALNKILKDVITRSFQMRGYNSNYVPGWDCHGLPIEWKIEEKYRAAGRNKDEVPVNEFRRECRDFAQHWIDVQTEEFKRLGVEGDFDNPYTTMNYHAEARIAGELLKFAMSGQLYRGSKPVMWSVVERTALAEAEVEYHDYESDTIWVKFPVGAAGGIGGEKGEADIRELLDAHVVIWTTTPWTIPGNRAVAYSPRISYSLYEVTAAENDFGPQPGDKLIFADALADESFAKAKLESKRLRKVTAEQLEDITLAHPLKGLGGGYDFAVPMLPGDHVTDDAGTGFVHTAPGHGREDFDAWMDAAKDLAARGIETRIPFTVDDAGFFTKDAPGFGPDREGGAARVIDDNGKKGDANKAVIEALIAANMLFARGRLKHSYPHSWRSKKPVIFRNTPQWFVYMDKDLGDTTTLRSRALAAIDATRFVPAAGQTRLRAMIEDRPDWVLSRQRAWGVPICIFANEDGEVLKDTEVNARILEAFEAEGADAWFAEGARERFLGSRANEPWAMVTDILDVWFDSGSTHTFTLEDRPDMKWPADVYLEGSDQHRGWFHSSLLESCGTRGRAPYDAVITHGFTMDEDGRKMSKSLGNTVVPQDVMKQSGADILRLWVMTTDYWEDQRLGKNVLQTNIDAYRKLRNTIRWMLGTLAHDEGEQVALSDMPELERLMLHRIAELDELVRKGYDAFDFKRITRSLIDFMVVELSAFYFDVRKDALYCDAPSSVKRKSAIVVVRHLFDHLVTWLAPMLPFTMEEAWMERHPDAVSVHLEQFRDVPAEWRDDALAAKWRKVRQVRRVVTGALEIERREKRIGSSLEAAPIVHVADAELRAAIADVDMAEICITSGISILAEAAPEISFTLDDVKGVGVVPALAGGTKCARSWRYTDDVGSDAEFPDVSARDAAALHELRALGRL</sequence>
<name>A0A5D4GTG2_9HYPH</name>
<protein>
    <recommendedName>
        <fullName evidence="10">Isoleucine--tRNA ligase</fullName>
        <ecNumber evidence="10">6.1.1.5</ecNumber>
    </recommendedName>
    <alternativeName>
        <fullName evidence="10">Isoleucyl-tRNA synthetase</fullName>
        <shortName evidence="10">IleRS</shortName>
    </alternativeName>
</protein>
<dbReference type="HAMAP" id="MF_02002">
    <property type="entry name" value="Ile_tRNA_synth_type1"/>
    <property type="match status" value="1"/>
</dbReference>
<feature type="short sequence motif" description="'KMSKS' region" evidence="10">
    <location>
        <begin position="652"/>
        <end position="656"/>
    </location>
</feature>
<keyword evidence="14" id="KW-1185">Reference proteome</keyword>
<dbReference type="InterPro" id="IPR009080">
    <property type="entry name" value="tRNAsynth_Ia_anticodon-bd"/>
</dbReference>
<evidence type="ECO:0000256" key="1">
    <source>
        <dbReference type="ARBA" id="ARBA00006887"/>
    </source>
</evidence>
<dbReference type="PROSITE" id="PS00178">
    <property type="entry name" value="AA_TRNA_LIGASE_I"/>
    <property type="match status" value="1"/>
</dbReference>
<gene>
    <name evidence="10" type="primary">ileS</name>
    <name evidence="13" type="ORF">FY036_12985</name>
</gene>
<keyword evidence="3 10" id="KW-0436">Ligase</keyword>